<gene>
    <name evidence="2" type="ORF">METZ01_LOCUS479896</name>
</gene>
<name>A0A383C4B3_9ZZZZ</name>
<proteinExistence type="predicted"/>
<protein>
    <submittedName>
        <fullName evidence="2">Uncharacterized protein</fullName>
    </submittedName>
</protein>
<evidence type="ECO:0000256" key="1">
    <source>
        <dbReference type="SAM" id="Phobius"/>
    </source>
</evidence>
<feature type="transmembrane region" description="Helical" evidence="1">
    <location>
        <begin position="7"/>
        <end position="25"/>
    </location>
</feature>
<keyword evidence="1" id="KW-0472">Membrane</keyword>
<feature type="transmembrane region" description="Helical" evidence="1">
    <location>
        <begin position="70"/>
        <end position="89"/>
    </location>
</feature>
<sequence length="139" mass="15528">MKISSKIATWLGSLSAICGLFIYIVAPDKTIPALSFLAIAILSSLFLGVSERTNLFRILKTRSAIHGTNALVLTLIFLGILVFINLIAFRHKQQFDFTESAFYTLSPQTKKIIGSLPREVSLTAFFQIESSEKKLFQNR</sequence>
<feature type="non-terminal residue" evidence="2">
    <location>
        <position position="139"/>
    </location>
</feature>
<evidence type="ECO:0000313" key="2">
    <source>
        <dbReference type="EMBL" id="SVE27042.1"/>
    </source>
</evidence>
<dbReference type="EMBL" id="UINC01205735">
    <property type="protein sequence ID" value="SVE27042.1"/>
    <property type="molecule type" value="Genomic_DNA"/>
</dbReference>
<keyword evidence="1" id="KW-0812">Transmembrane</keyword>
<reference evidence="2" key="1">
    <citation type="submission" date="2018-05" db="EMBL/GenBank/DDBJ databases">
        <authorList>
            <person name="Lanie J.A."/>
            <person name="Ng W.-L."/>
            <person name="Kazmierczak K.M."/>
            <person name="Andrzejewski T.M."/>
            <person name="Davidsen T.M."/>
            <person name="Wayne K.J."/>
            <person name="Tettelin H."/>
            <person name="Glass J.I."/>
            <person name="Rusch D."/>
            <person name="Podicherti R."/>
            <person name="Tsui H.-C.T."/>
            <person name="Winkler M.E."/>
        </authorList>
    </citation>
    <scope>NUCLEOTIDE SEQUENCE</scope>
</reference>
<keyword evidence="1" id="KW-1133">Transmembrane helix</keyword>
<feature type="transmembrane region" description="Helical" evidence="1">
    <location>
        <begin position="31"/>
        <end position="49"/>
    </location>
</feature>
<dbReference type="AlphaFoldDB" id="A0A383C4B3"/>
<organism evidence="2">
    <name type="scientific">marine metagenome</name>
    <dbReference type="NCBI Taxonomy" id="408172"/>
    <lineage>
        <taxon>unclassified sequences</taxon>
        <taxon>metagenomes</taxon>
        <taxon>ecological metagenomes</taxon>
    </lineage>
</organism>
<accession>A0A383C4B3</accession>